<dbReference type="AlphaFoldDB" id="A0A1H9T7Q8"/>
<dbReference type="EMBL" id="FOGQ01000005">
    <property type="protein sequence ID" value="SER93201.1"/>
    <property type="molecule type" value="Genomic_DNA"/>
</dbReference>
<dbReference type="STRING" id="1121357.SAMN05661109_01349"/>
<evidence type="ECO:0008006" key="3">
    <source>
        <dbReference type="Google" id="ProtNLM"/>
    </source>
</evidence>
<dbReference type="RefSeq" id="WP_197697198.1">
    <property type="nucleotide sequence ID" value="NZ_CP047199.1"/>
</dbReference>
<protein>
    <recommendedName>
        <fullName evidence="3">AAA domain-containing protein</fullName>
    </recommendedName>
</protein>
<dbReference type="Proteomes" id="UP000198929">
    <property type="component" value="Unassembled WGS sequence"/>
</dbReference>
<evidence type="ECO:0000313" key="2">
    <source>
        <dbReference type="Proteomes" id="UP000198929"/>
    </source>
</evidence>
<evidence type="ECO:0000313" key="1">
    <source>
        <dbReference type="EMBL" id="SER93201.1"/>
    </source>
</evidence>
<gene>
    <name evidence="1" type="ORF">SAMN05661109_01349</name>
</gene>
<proteinExistence type="predicted"/>
<sequence length="81" mass="8761">MYLERVVDEVVEKALEYSGGVLLEGVRACGKTETGRRHSKSEVALDSGLPAIDAALAIDPGLILTGDTPRLIDEWQLKPNL</sequence>
<accession>A0A1H9T7Q8</accession>
<reference evidence="2" key="1">
    <citation type="submission" date="2016-10" db="EMBL/GenBank/DDBJ databases">
        <authorList>
            <person name="Varghese N."/>
            <person name="Submissions S."/>
        </authorList>
    </citation>
    <scope>NUCLEOTIDE SEQUENCE [LARGE SCALE GENOMIC DNA]</scope>
    <source>
        <strain evidence="2">DSM 20524</strain>
    </source>
</reference>
<name>A0A1H9T7Q8_9CORY</name>
<keyword evidence="2" id="KW-1185">Reference proteome</keyword>
<organism evidence="1 2">
    <name type="scientific">Corynebacterium cystitidis DSM 20524</name>
    <dbReference type="NCBI Taxonomy" id="1121357"/>
    <lineage>
        <taxon>Bacteria</taxon>
        <taxon>Bacillati</taxon>
        <taxon>Actinomycetota</taxon>
        <taxon>Actinomycetes</taxon>
        <taxon>Mycobacteriales</taxon>
        <taxon>Corynebacteriaceae</taxon>
        <taxon>Corynebacterium</taxon>
    </lineage>
</organism>